<dbReference type="RefSeq" id="WP_153280779.1">
    <property type="nucleotide sequence ID" value="NZ_CP045644.1"/>
</dbReference>
<dbReference type="Pfam" id="PF13468">
    <property type="entry name" value="Glyoxalase_3"/>
    <property type="match status" value="1"/>
</dbReference>
<accession>A0A5Q0LZW0</accession>
<evidence type="ECO:0000313" key="3">
    <source>
        <dbReference type="Proteomes" id="UP000326780"/>
    </source>
</evidence>
<dbReference type="InterPro" id="IPR025870">
    <property type="entry name" value="Glyoxalase-like_dom"/>
</dbReference>
<dbReference type="Gene3D" id="3.10.180.10">
    <property type="entry name" value="2,3-Dihydroxybiphenyl 1,2-Dioxygenase, domain 1"/>
    <property type="match status" value="1"/>
</dbReference>
<feature type="domain" description="Glyoxalase-like" evidence="1">
    <location>
        <begin position="6"/>
        <end position="198"/>
    </location>
</feature>
<dbReference type="AlphaFoldDB" id="A0A5Q0LZW0"/>
<dbReference type="SUPFAM" id="SSF54593">
    <property type="entry name" value="Glyoxalase/Bleomycin resistance protein/Dihydroxybiphenyl dioxygenase"/>
    <property type="match status" value="1"/>
</dbReference>
<gene>
    <name evidence="2" type="ORF">GFK26_03010</name>
</gene>
<dbReference type="Proteomes" id="UP000326780">
    <property type="component" value="Chromosome"/>
</dbReference>
<dbReference type="InterPro" id="IPR029068">
    <property type="entry name" value="Glyas_Bleomycin-R_OHBP_Dase"/>
</dbReference>
<protein>
    <submittedName>
        <fullName evidence="2">VOC family protein</fullName>
    </submittedName>
</protein>
<proteinExistence type="predicted"/>
<organism evidence="2 3">
    <name type="scientific">Variovorax paradoxus</name>
    <dbReference type="NCBI Taxonomy" id="34073"/>
    <lineage>
        <taxon>Bacteria</taxon>
        <taxon>Pseudomonadati</taxon>
        <taxon>Pseudomonadota</taxon>
        <taxon>Betaproteobacteria</taxon>
        <taxon>Burkholderiales</taxon>
        <taxon>Comamonadaceae</taxon>
        <taxon>Variovorax</taxon>
    </lineage>
</organism>
<name>A0A5Q0LZW0_VARPD</name>
<sequence>MAPAEVDHLVIAAASLAEGVAWCEATLGVTPAPGGAHPLMGTHNRLLNIASDAFPRAYAEIIAIEPGKAPSRPKTRRWFDLDDAALQAALVRRGPRLIHFVARVPDAHAATQALAREEHAHIDRGQLLEAARDTPAGRLEWQITVRDDGQRLFYGALPTLIQWGAVHPTDAMPASGLTLRSLRVAHPRAPALSAALSAIGMVRLPVDAGPPNLVAVFDTPRGPVTLESKGL</sequence>
<evidence type="ECO:0000259" key="1">
    <source>
        <dbReference type="Pfam" id="PF13468"/>
    </source>
</evidence>
<dbReference type="EMBL" id="CP045644">
    <property type="protein sequence ID" value="QFZ81815.1"/>
    <property type="molecule type" value="Genomic_DNA"/>
</dbReference>
<reference evidence="2 3" key="1">
    <citation type="submission" date="2019-10" db="EMBL/GenBank/DDBJ databases">
        <title>Complete genome sequence of Variovorax paradoxus 5C-2.</title>
        <authorList>
            <person name="Gogoleva N.E."/>
            <person name="Balkin A.S."/>
        </authorList>
    </citation>
    <scope>NUCLEOTIDE SEQUENCE [LARGE SCALE GENOMIC DNA]</scope>
    <source>
        <strain evidence="2 3">5C-2</strain>
    </source>
</reference>
<evidence type="ECO:0000313" key="2">
    <source>
        <dbReference type="EMBL" id="QFZ81815.1"/>
    </source>
</evidence>